<dbReference type="Gene3D" id="1.20.1260.10">
    <property type="match status" value="1"/>
</dbReference>
<dbReference type="eggNOG" id="ENOG50334B4">
    <property type="taxonomic scope" value="Bacteria"/>
</dbReference>
<feature type="domain" description="DUF4439" evidence="1">
    <location>
        <begin position="13"/>
        <end position="149"/>
    </location>
</feature>
<protein>
    <recommendedName>
        <fullName evidence="1">DUF4439 domain-containing protein</fullName>
    </recommendedName>
</protein>
<organism evidence="2 3">
    <name type="scientific">Mycolicibacterium vaccae ATCC 25954</name>
    <dbReference type="NCBI Taxonomy" id="1194972"/>
    <lineage>
        <taxon>Bacteria</taxon>
        <taxon>Bacillati</taxon>
        <taxon>Actinomycetota</taxon>
        <taxon>Actinomycetes</taxon>
        <taxon>Mycobacteriales</taxon>
        <taxon>Mycobacteriaceae</taxon>
        <taxon>Mycolicibacterium</taxon>
    </lineage>
</organism>
<evidence type="ECO:0000313" key="3">
    <source>
        <dbReference type="Proteomes" id="UP000006072"/>
    </source>
</evidence>
<reference evidence="2 3" key="1">
    <citation type="journal article" date="2012" name="J. Bacteriol.">
        <title>Complete Genome Sequence of Mycobacterium vaccae Type Strain ATCC 25954.</title>
        <authorList>
            <person name="Ho Y.S."/>
            <person name="Adroub S.A."/>
            <person name="Abadi M."/>
            <person name="Al Alwan B."/>
            <person name="Alkhateeb R."/>
            <person name="Gao G."/>
            <person name="Ragab A."/>
            <person name="Ali S."/>
            <person name="van Soolingen D."/>
            <person name="Bitter W."/>
            <person name="Pain A."/>
            <person name="Abdallah A.M."/>
        </authorList>
    </citation>
    <scope>NUCLEOTIDE SEQUENCE [LARGE SCALE GENOMIC DNA]</scope>
    <source>
        <strain evidence="2 3">ATCC 25954</strain>
    </source>
</reference>
<dbReference type="SUPFAM" id="SSF47240">
    <property type="entry name" value="Ferritin-like"/>
    <property type="match status" value="1"/>
</dbReference>
<dbReference type="HOGENOM" id="CLU_125489_1_0_11"/>
<evidence type="ECO:0000313" key="2">
    <source>
        <dbReference type="EMBL" id="EJZ08327.1"/>
    </source>
</evidence>
<accession>K0UMC2</accession>
<gene>
    <name evidence="2" type="ORF">MVAC_15528</name>
</gene>
<proteinExistence type="predicted"/>
<dbReference type="InterPro" id="IPR009078">
    <property type="entry name" value="Ferritin-like_SF"/>
</dbReference>
<dbReference type="EMBL" id="ALQA01000032">
    <property type="protein sequence ID" value="EJZ08327.1"/>
    <property type="molecule type" value="Genomic_DNA"/>
</dbReference>
<dbReference type="InterPro" id="IPR029447">
    <property type="entry name" value="DUF4439"/>
</dbReference>
<dbReference type="CDD" id="cd00657">
    <property type="entry name" value="Ferritin_like"/>
    <property type="match status" value="1"/>
</dbReference>
<comment type="caution">
    <text evidence="2">The sequence shown here is derived from an EMBL/GenBank/DDBJ whole genome shotgun (WGS) entry which is preliminary data.</text>
</comment>
<dbReference type="Pfam" id="PF14530">
    <property type="entry name" value="DUF4439"/>
    <property type="match status" value="1"/>
</dbReference>
<dbReference type="InterPro" id="IPR012347">
    <property type="entry name" value="Ferritin-like"/>
</dbReference>
<sequence>MAQSRPDDPTDGALFDAVATEHATIYGYGLVSAHSTPDVNYLVSAAMAEHRARREAAIALLTERGVDAPLPAAGYRMPSEVDTPTDAVNLAITMEEDAAVAWRAVVEQAADPTVRALGVTSLTECAITAARWRVLRGDPSVTVAFPGGAE</sequence>
<name>K0UMC2_MYCVA</name>
<evidence type="ECO:0000259" key="1">
    <source>
        <dbReference type="Pfam" id="PF14530"/>
    </source>
</evidence>
<dbReference type="AlphaFoldDB" id="K0UMC2"/>
<keyword evidence="3" id="KW-1185">Reference proteome</keyword>
<dbReference type="PATRIC" id="fig|1194972.3.peg.3102"/>
<dbReference type="Proteomes" id="UP000006072">
    <property type="component" value="Unassembled WGS sequence"/>
</dbReference>